<dbReference type="EMBL" id="JQBM01000001">
    <property type="protein sequence ID" value="KRN47157.1"/>
    <property type="molecule type" value="Genomic_DNA"/>
</dbReference>
<accession>A0A0R2H9D4</accession>
<dbReference type="GO" id="GO:0008757">
    <property type="term" value="F:S-adenosylmethionine-dependent methyltransferase activity"/>
    <property type="evidence" value="ECO:0007669"/>
    <property type="project" value="InterPro"/>
</dbReference>
<organism evidence="5 6">
    <name type="scientific">Weissella viridescens</name>
    <name type="common">Lactobacillus viridescens</name>
    <dbReference type="NCBI Taxonomy" id="1629"/>
    <lineage>
        <taxon>Bacteria</taxon>
        <taxon>Bacillati</taxon>
        <taxon>Bacillota</taxon>
        <taxon>Bacilli</taxon>
        <taxon>Lactobacillales</taxon>
        <taxon>Lactobacillaceae</taxon>
        <taxon>Weissella</taxon>
    </lineage>
</organism>
<evidence type="ECO:0000256" key="3">
    <source>
        <dbReference type="ARBA" id="ARBA00022691"/>
    </source>
</evidence>
<evidence type="ECO:0000256" key="1">
    <source>
        <dbReference type="ARBA" id="ARBA00022603"/>
    </source>
</evidence>
<dbReference type="GO" id="GO:0032259">
    <property type="term" value="P:methylation"/>
    <property type="evidence" value="ECO:0007669"/>
    <property type="project" value="UniProtKB-KW"/>
</dbReference>
<dbReference type="Gene3D" id="3.40.50.150">
    <property type="entry name" value="Vaccinia Virus protein VP39"/>
    <property type="match status" value="1"/>
</dbReference>
<evidence type="ECO:0000313" key="6">
    <source>
        <dbReference type="Proteomes" id="UP000051992"/>
    </source>
</evidence>
<dbReference type="InterPro" id="IPR013216">
    <property type="entry name" value="Methyltransf_11"/>
</dbReference>
<sequence length="246" mass="27860">MEKSIYDEETFFDAYSQMQRSVEGLAGAGEWEALASILPDFEGKAVLDIGCGYGWHCQYCAEHGAASVIGIDPAQRMLDVAQSKNHYPDIVQYELGDAESIKFTDGQFDVILSSLALHYAADYDQLVQKMYRMLKPQGQLIFTVEHPLFTAEGSEDWVKNDAGEIDHFPVDNYFVEGQRETHFLGSDVKKYHRTLTTYLETLLKNGFVLQHVIEPTPPEHMLGQPGMRDELRRPMMLIISAEKSDN</sequence>
<dbReference type="CDD" id="cd02440">
    <property type="entry name" value="AdoMet_MTases"/>
    <property type="match status" value="1"/>
</dbReference>
<feature type="domain" description="Methyltransferase type 11" evidence="4">
    <location>
        <begin position="47"/>
        <end position="142"/>
    </location>
</feature>
<reference evidence="5 6" key="1">
    <citation type="journal article" date="2015" name="Genome Announc.">
        <title>Expanding the biotechnology potential of lactobacilli through comparative genomics of 213 strains and associated genera.</title>
        <authorList>
            <person name="Sun Z."/>
            <person name="Harris H.M."/>
            <person name="McCann A."/>
            <person name="Guo C."/>
            <person name="Argimon S."/>
            <person name="Zhang W."/>
            <person name="Yang X."/>
            <person name="Jeffery I.B."/>
            <person name="Cooney J.C."/>
            <person name="Kagawa T.F."/>
            <person name="Liu W."/>
            <person name="Song Y."/>
            <person name="Salvetti E."/>
            <person name="Wrobel A."/>
            <person name="Rasinkangas P."/>
            <person name="Parkhill J."/>
            <person name="Rea M.C."/>
            <person name="O'Sullivan O."/>
            <person name="Ritari J."/>
            <person name="Douillard F.P."/>
            <person name="Paul Ross R."/>
            <person name="Yang R."/>
            <person name="Briner A.E."/>
            <person name="Felis G.E."/>
            <person name="de Vos W.M."/>
            <person name="Barrangou R."/>
            <person name="Klaenhammer T.R."/>
            <person name="Caufield P.W."/>
            <person name="Cui Y."/>
            <person name="Zhang H."/>
            <person name="O'Toole P.W."/>
        </authorList>
    </citation>
    <scope>NUCLEOTIDE SEQUENCE [LARGE SCALE GENOMIC DNA]</scope>
    <source>
        <strain evidence="5 6">DSM 20410</strain>
    </source>
</reference>
<dbReference type="PANTHER" id="PTHR43464:SF19">
    <property type="entry name" value="UBIQUINONE BIOSYNTHESIS O-METHYLTRANSFERASE, MITOCHONDRIAL"/>
    <property type="match status" value="1"/>
</dbReference>
<dbReference type="Proteomes" id="UP000051992">
    <property type="component" value="Unassembled WGS sequence"/>
</dbReference>
<gene>
    <name evidence="5" type="ORF">IV50_GL000428</name>
</gene>
<dbReference type="OrthoDB" id="9791837at2"/>
<dbReference type="SUPFAM" id="SSF53335">
    <property type="entry name" value="S-adenosyl-L-methionine-dependent methyltransferases"/>
    <property type="match status" value="1"/>
</dbReference>
<keyword evidence="6" id="KW-1185">Reference proteome</keyword>
<dbReference type="AlphaFoldDB" id="A0A0R2H9D4"/>
<evidence type="ECO:0000259" key="4">
    <source>
        <dbReference type="Pfam" id="PF08241"/>
    </source>
</evidence>
<proteinExistence type="predicted"/>
<evidence type="ECO:0000313" key="5">
    <source>
        <dbReference type="EMBL" id="KRN47157.1"/>
    </source>
</evidence>
<dbReference type="PANTHER" id="PTHR43464">
    <property type="entry name" value="METHYLTRANSFERASE"/>
    <property type="match status" value="1"/>
</dbReference>
<dbReference type="InterPro" id="IPR029063">
    <property type="entry name" value="SAM-dependent_MTases_sf"/>
</dbReference>
<dbReference type="PATRIC" id="fig|1629.5.peg.432"/>
<keyword evidence="3" id="KW-0949">S-adenosyl-L-methionine</keyword>
<dbReference type="RefSeq" id="WP_057744357.1">
    <property type="nucleotide sequence ID" value="NZ_BJLU01000003.1"/>
</dbReference>
<comment type="caution">
    <text evidence="5">The sequence shown here is derived from an EMBL/GenBank/DDBJ whole genome shotgun (WGS) entry which is preliminary data.</text>
</comment>
<keyword evidence="2" id="KW-0808">Transferase</keyword>
<keyword evidence="1" id="KW-0489">Methyltransferase</keyword>
<evidence type="ECO:0000256" key="2">
    <source>
        <dbReference type="ARBA" id="ARBA00022679"/>
    </source>
</evidence>
<name>A0A0R2H9D4_WEIVI</name>
<dbReference type="Pfam" id="PF08241">
    <property type="entry name" value="Methyltransf_11"/>
    <property type="match status" value="1"/>
</dbReference>
<protein>
    <recommendedName>
        <fullName evidence="4">Methyltransferase type 11 domain-containing protein</fullName>
    </recommendedName>
</protein>